<gene>
    <name evidence="1" type="ORF">S03H2_00632</name>
</gene>
<proteinExistence type="predicted"/>
<name>X1FEF0_9ZZZZ</name>
<reference evidence="1" key="1">
    <citation type="journal article" date="2014" name="Front. Microbiol.">
        <title>High frequency of phylogenetically diverse reductive dehalogenase-homologous genes in deep subseafloor sedimentary metagenomes.</title>
        <authorList>
            <person name="Kawai M."/>
            <person name="Futagami T."/>
            <person name="Toyoda A."/>
            <person name="Takaki Y."/>
            <person name="Nishi S."/>
            <person name="Hori S."/>
            <person name="Arai W."/>
            <person name="Tsubouchi T."/>
            <person name="Morono Y."/>
            <person name="Uchiyama I."/>
            <person name="Ito T."/>
            <person name="Fujiyama A."/>
            <person name="Inagaki F."/>
            <person name="Takami H."/>
        </authorList>
    </citation>
    <scope>NUCLEOTIDE SEQUENCE</scope>
    <source>
        <strain evidence="1">Expedition CK06-06</strain>
    </source>
</reference>
<dbReference type="AlphaFoldDB" id="X1FEF0"/>
<sequence length="272" mass="32261">MEQKNGTVVRQFVGYDRFEGLRAYKQLLELYRALRLYNNFFQPSMKLREKRRENSRVNRTYDTAQTPFQRLRAHNILSSDMTEKMHSIHQAIDPVRLLKQIGTLQDALWRHAVLPPPAKKTDCADNPEVCFKGLFDCSAETENSSHIMDDVFKPETRTKRKYRKTKKTRIPHWWRNRPDPFEHVNDEIRASLEQNPEQTAKSILQNIQKRYPGKYKDGQLRTLQRRVKSWRAQALITFEDEWVHSDQISGLHLPKRLRGETLAYTSDEIHSQ</sequence>
<comment type="caution">
    <text evidence="1">The sequence shown here is derived from an EMBL/GenBank/DDBJ whole genome shotgun (WGS) entry which is preliminary data.</text>
</comment>
<dbReference type="EMBL" id="BARU01000142">
    <property type="protein sequence ID" value="GAH27794.1"/>
    <property type="molecule type" value="Genomic_DNA"/>
</dbReference>
<protein>
    <submittedName>
        <fullName evidence="1">Uncharacterized protein</fullName>
    </submittedName>
</protein>
<evidence type="ECO:0000313" key="1">
    <source>
        <dbReference type="EMBL" id="GAH27794.1"/>
    </source>
</evidence>
<accession>X1FEF0</accession>
<organism evidence="1">
    <name type="scientific">marine sediment metagenome</name>
    <dbReference type="NCBI Taxonomy" id="412755"/>
    <lineage>
        <taxon>unclassified sequences</taxon>
        <taxon>metagenomes</taxon>
        <taxon>ecological metagenomes</taxon>
    </lineage>
</organism>